<accession>A0A1V0M5A1</accession>
<dbReference type="EMBL" id="KY494864">
    <property type="protein sequence ID" value="ARD70069.1"/>
    <property type="molecule type" value="Genomic_DNA"/>
</dbReference>
<dbReference type="RefSeq" id="WP_023980678.1">
    <property type="nucleotide sequence ID" value="NZ_KY494864.1"/>
</dbReference>
<dbReference type="InterPro" id="IPR049723">
    <property type="entry name" value="BPSL0761-like"/>
</dbReference>
<dbReference type="Proteomes" id="UP000284767">
    <property type="component" value="Unassembled WGS sequence"/>
</dbReference>
<dbReference type="Proteomes" id="UP000644192">
    <property type="component" value="Unassembled WGS sequence"/>
</dbReference>
<name>A0A1V0M5A1_PSEAI</name>
<dbReference type="EMBL" id="WXZT01000029">
    <property type="protein sequence ID" value="MZZ16667.1"/>
    <property type="molecule type" value="Genomic_DNA"/>
</dbReference>
<gene>
    <name evidence="2" type="ORF">GUL26_30835</name>
    <name evidence="3" type="ORF">IPC1295_20635</name>
</gene>
<organism evidence="1">
    <name type="scientific">Pseudomonas aeruginosa</name>
    <dbReference type="NCBI Taxonomy" id="287"/>
    <lineage>
        <taxon>Bacteria</taxon>
        <taxon>Pseudomonadati</taxon>
        <taxon>Pseudomonadota</taxon>
        <taxon>Gammaproteobacteria</taxon>
        <taxon>Pseudomonadales</taxon>
        <taxon>Pseudomonadaceae</taxon>
        <taxon>Pseudomonas</taxon>
    </lineage>
</organism>
<dbReference type="NCBIfam" id="NF041728">
    <property type="entry name" value="BPSL0761_fam"/>
    <property type="match status" value="1"/>
</dbReference>
<geneLocation type="plasmid" evidence="1">
    <name>pJB37</name>
</geneLocation>
<evidence type="ECO:0000313" key="1">
    <source>
        <dbReference type="EMBL" id="ARD70069.1"/>
    </source>
</evidence>
<reference evidence="2" key="4">
    <citation type="submission" date="2020-01" db="EMBL/GenBank/DDBJ databases">
        <title>Bacteria Cultured from War Wounds Associated with the Conflict in Eastern Ukraine.</title>
        <authorList>
            <person name="Snesrud E."/>
            <person name="Galac M.R."/>
            <person name="Mc Gann P."/>
            <person name="Valentine K."/>
            <person name="Viacheslav K."/>
        </authorList>
    </citation>
    <scope>NUCLEOTIDE SEQUENCE</scope>
    <source>
        <strain evidence="2">VNMU148</strain>
    </source>
</reference>
<sequence>MIRHTEVRSGVEVQMTLPYERTRSVVQAQEFLVELSRDTTLSESIRNEARRLLCHYPSKGDMLQAGRNEEQAAGSIFEPVFSSSIED</sequence>
<dbReference type="AlphaFoldDB" id="A0A1V0M5A1"/>
<proteinExistence type="predicted"/>
<reference evidence="3 4" key="3">
    <citation type="submission" date="2019-01" db="EMBL/GenBank/DDBJ databases">
        <title>The Pseudomonas aeruginosa pan-genome provides new insights on its population structure, horizontal gene transfer and pathogenicity.</title>
        <authorList>
            <person name="Freschi L."/>
            <person name="Vincent A.T."/>
            <person name="Jeukens J."/>
            <person name="Emond-Rheault J.-G."/>
            <person name="Kukavica-Ibrulj I."/>
            <person name="Dupont M.-J."/>
            <person name="Charette S.J."/>
            <person name="Boyle B."/>
            <person name="Levesque R.C."/>
        </authorList>
    </citation>
    <scope>NUCLEOTIDE SEQUENCE [LARGE SCALE GENOMIC DNA]</scope>
    <source>
        <strain evidence="3 4">PA-W36</strain>
    </source>
</reference>
<reference evidence="3 4" key="2">
    <citation type="submission" date="2017-08" db="EMBL/GenBank/DDBJ databases">
        <authorList>
            <person name="Feschi L."/>
            <person name="Jeukens J."/>
            <person name="Emond-Rheault J.-G."/>
            <person name="Kukavica-Ibrulj I."/>
            <person name="Boyle B."/>
            <person name="Levesque R.C."/>
        </authorList>
    </citation>
    <scope>NUCLEOTIDE SEQUENCE [LARGE SCALE GENOMIC DNA]</scope>
    <source>
        <strain evidence="3 4">PA-W36</strain>
    </source>
</reference>
<protein>
    <submittedName>
        <fullName evidence="1">Uncharacterized protein</fullName>
    </submittedName>
</protein>
<evidence type="ECO:0000313" key="4">
    <source>
        <dbReference type="Proteomes" id="UP000284767"/>
    </source>
</evidence>
<reference evidence="1" key="1">
    <citation type="submission" date="2017-01" db="EMBL/GenBank/DDBJ databases">
        <title>Complete nucleotide sequence of an IncP-2 blaVIM-2-harboring megaplasmid from Pseudomonas aeruginosa.</title>
        <authorList>
            <person name="Botelho J."/>
            <person name="Grosso F."/>
            <person name="Mabrouk A."/>
            <person name="Peixe L."/>
        </authorList>
    </citation>
    <scope>NUCLEOTIDE SEQUENCE</scope>
    <source>
        <strain evidence="1">FFUP_PS_37</strain>
        <plasmid evidence="1">pJB37</plasmid>
    </source>
</reference>
<dbReference type="EMBL" id="NSNE01000012">
    <property type="protein sequence ID" value="RPM12299.1"/>
    <property type="molecule type" value="Genomic_DNA"/>
</dbReference>
<evidence type="ECO:0000313" key="2">
    <source>
        <dbReference type="EMBL" id="MZZ16667.1"/>
    </source>
</evidence>
<evidence type="ECO:0000313" key="3">
    <source>
        <dbReference type="EMBL" id="RPM12299.1"/>
    </source>
</evidence>
<keyword evidence="1" id="KW-0614">Plasmid</keyword>